<dbReference type="FunFam" id="3.30.360.50:FF:000001">
    <property type="entry name" value="S-adenosylmethionine decarboxylase proenzyme"/>
    <property type="match status" value="1"/>
</dbReference>
<comment type="caution">
    <text evidence="15">The sequence shown here is derived from an EMBL/GenBank/DDBJ whole genome shotgun (WGS) entry which is preliminary data.</text>
</comment>
<dbReference type="AlphaFoldDB" id="A0A9W7ICF3"/>
<organism evidence="15 16">
    <name type="scientific">Hibiscus trionum</name>
    <name type="common">Flower of an hour</name>
    <dbReference type="NCBI Taxonomy" id="183268"/>
    <lineage>
        <taxon>Eukaryota</taxon>
        <taxon>Viridiplantae</taxon>
        <taxon>Streptophyta</taxon>
        <taxon>Embryophyta</taxon>
        <taxon>Tracheophyta</taxon>
        <taxon>Spermatophyta</taxon>
        <taxon>Magnoliopsida</taxon>
        <taxon>eudicotyledons</taxon>
        <taxon>Gunneridae</taxon>
        <taxon>Pentapetalae</taxon>
        <taxon>rosids</taxon>
        <taxon>malvids</taxon>
        <taxon>Malvales</taxon>
        <taxon>Malvaceae</taxon>
        <taxon>Malvoideae</taxon>
        <taxon>Hibiscus</taxon>
    </lineage>
</organism>
<dbReference type="InterPro" id="IPR001985">
    <property type="entry name" value="S-AdoMet_decarboxylase_euk"/>
</dbReference>
<dbReference type="GO" id="GO:0005829">
    <property type="term" value="C:cytosol"/>
    <property type="evidence" value="ECO:0007669"/>
    <property type="project" value="TreeGrafter"/>
</dbReference>
<evidence type="ECO:0000256" key="13">
    <source>
        <dbReference type="ARBA" id="ARBA00023317"/>
    </source>
</evidence>
<dbReference type="Gene3D" id="3.30.360.50">
    <property type="entry name" value="S-adenosylmethionine decarboxylase"/>
    <property type="match status" value="1"/>
</dbReference>
<dbReference type="InterPro" id="IPR048283">
    <property type="entry name" value="AdoMetDC-like"/>
</dbReference>
<evidence type="ECO:0000256" key="12">
    <source>
        <dbReference type="ARBA" id="ARBA00023270"/>
    </source>
</evidence>
<evidence type="ECO:0000256" key="3">
    <source>
        <dbReference type="ARBA" id="ARBA00008466"/>
    </source>
</evidence>
<dbReference type="Gene3D" id="3.60.90.10">
    <property type="entry name" value="S-adenosylmethionine decarboxylase"/>
    <property type="match status" value="1"/>
</dbReference>
<keyword evidence="5" id="KW-0949">S-adenosyl-L-methionine</keyword>
<keyword evidence="8" id="KW-0745">Spermidine biosynthesis</keyword>
<dbReference type="GO" id="GO:0099402">
    <property type="term" value="P:plant organ development"/>
    <property type="evidence" value="ECO:0007669"/>
    <property type="project" value="UniProtKB-ARBA"/>
</dbReference>
<comment type="cofactor">
    <cofactor evidence="1">
        <name>pyruvate</name>
        <dbReference type="ChEBI" id="CHEBI:15361"/>
    </cofactor>
</comment>
<dbReference type="OrthoDB" id="1068353at2759"/>
<comment type="pathway">
    <text evidence="2">Amine and polyamine biosynthesis; S-adenosylmethioninamine biosynthesis; S-adenosylmethioninamine from S-adenosyl-L-methionine: step 1/1.</text>
</comment>
<evidence type="ECO:0000256" key="2">
    <source>
        <dbReference type="ARBA" id="ARBA00004911"/>
    </source>
</evidence>
<dbReference type="PROSITE" id="PS01336">
    <property type="entry name" value="ADOMETDC"/>
    <property type="match status" value="1"/>
</dbReference>
<dbReference type="GO" id="GO:0008295">
    <property type="term" value="P:spermidine biosynthetic process"/>
    <property type="evidence" value="ECO:0007669"/>
    <property type="project" value="UniProtKB-KW"/>
</dbReference>
<keyword evidence="16" id="KW-1185">Reference proteome</keyword>
<evidence type="ECO:0000256" key="7">
    <source>
        <dbReference type="ARBA" id="ARBA00022813"/>
    </source>
</evidence>
<keyword evidence="9" id="KW-0620">Polyamine biosynthesis</keyword>
<evidence type="ECO:0000256" key="9">
    <source>
        <dbReference type="ARBA" id="ARBA00023115"/>
    </source>
</evidence>
<sequence length="386" mass="42798">MDSVPPPSPIGFEGFEKRLEITFFDPPIFNDLNGLGLRVLSRAQLDSILEPACCTIVSQLSNSNFDSYVLSESSLFVYPNKIILKTCGTTKLLLSIPQILELSRSLSLTVSRVNYSRGTFIFPDHQPAPHRNFSDEVAALNEYFSDFVTEAYIIGDPNLQTRSWHVYSAVAKCSQPLMEDQRGDITVELCMTGLDRVKAGMFYNNSGDENRSAREMTKRSGIAEIMPSHMICDFEFDPCGYSMNGIEGFAYSTVHVTPEDGFSYASYEAMGLELETVKLGPLVKRVLTCFGPKEFSVAVTCRGRVLAWAMECADVEGYRCQYTVKQELPGGGCVVYRTYSSVGERCRVRIPAKLTMQQRCWEAVAEEGEEQEAAGGAVVCQCISSA</sequence>
<protein>
    <recommendedName>
        <fullName evidence="4">adenosylmethionine decarboxylase</fullName>
        <ecNumber evidence="4">4.1.1.50</ecNumber>
    </recommendedName>
</protein>
<dbReference type="PANTHER" id="PTHR11570">
    <property type="entry name" value="S-ADENOSYLMETHIONINE DECARBOXYLASE"/>
    <property type="match status" value="1"/>
</dbReference>
<evidence type="ECO:0000256" key="4">
    <source>
        <dbReference type="ARBA" id="ARBA00012357"/>
    </source>
</evidence>
<keyword evidence="6" id="KW-0210">Decarboxylase</keyword>
<keyword evidence="7" id="KW-0068">Autocatalytic cleavage</keyword>
<evidence type="ECO:0000256" key="8">
    <source>
        <dbReference type="ARBA" id="ARBA00023066"/>
    </source>
</evidence>
<keyword evidence="12" id="KW-0704">Schiff base</keyword>
<proteinExistence type="inferred from homology"/>
<keyword evidence="13" id="KW-0670">Pyruvate</keyword>
<dbReference type="EC" id="4.1.1.50" evidence="4"/>
<dbReference type="PANTHER" id="PTHR11570:SF0">
    <property type="entry name" value="S-ADENOSYLMETHIONINE DECARBOXYLASE PROENZYME"/>
    <property type="match status" value="1"/>
</dbReference>
<evidence type="ECO:0000256" key="14">
    <source>
        <dbReference type="ARBA" id="ARBA00048112"/>
    </source>
</evidence>
<dbReference type="NCBIfam" id="TIGR00535">
    <property type="entry name" value="SAM_DCase"/>
    <property type="match status" value="1"/>
</dbReference>
<evidence type="ECO:0000313" key="16">
    <source>
        <dbReference type="Proteomes" id="UP001165190"/>
    </source>
</evidence>
<evidence type="ECO:0000256" key="10">
    <source>
        <dbReference type="ARBA" id="ARBA00023145"/>
    </source>
</evidence>
<dbReference type="GO" id="GO:0004014">
    <property type="term" value="F:adenosylmethionine decarboxylase activity"/>
    <property type="evidence" value="ECO:0007669"/>
    <property type="project" value="UniProtKB-EC"/>
</dbReference>
<dbReference type="EMBL" id="BSYR01000024">
    <property type="protein sequence ID" value="GMI92863.1"/>
    <property type="molecule type" value="Genomic_DNA"/>
</dbReference>
<dbReference type="Proteomes" id="UP001165190">
    <property type="component" value="Unassembled WGS sequence"/>
</dbReference>
<evidence type="ECO:0000256" key="11">
    <source>
        <dbReference type="ARBA" id="ARBA00023239"/>
    </source>
</evidence>
<keyword evidence="10" id="KW-0865">Zymogen</keyword>
<dbReference type="Pfam" id="PF01536">
    <property type="entry name" value="SAM_decarbox"/>
    <property type="match status" value="1"/>
</dbReference>
<accession>A0A9W7ICF3</accession>
<comment type="similarity">
    <text evidence="3">Belongs to the eukaryotic AdoMetDC family.</text>
</comment>
<evidence type="ECO:0000256" key="1">
    <source>
        <dbReference type="ARBA" id="ARBA00001928"/>
    </source>
</evidence>
<dbReference type="GO" id="GO:0006597">
    <property type="term" value="P:spermine biosynthetic process"/>
    <property type="evidence" value="ECO:0007669"/>
    <property type="project" value="InterPro"/>
</dbReference>
<dbReference type="InterPro" id="IPR016067">
    <property type="entry name" value="S-AdoMet_deCO2ase_core"/>
</dbReference>
<evidence type="ECO:0000256" key="5">
    <source>
        <dbReference type="ARBA" id="ARBA00022691"/>
    </source>
</evidence>
<evidence type="ECO:0000313" key="15">
    <source>
        <dbReference type="EMBL" id="GMI92863.1"/>
    </source>
</evidence>
<dbReference type="InterPro" id="IPR018166">
    <property type="entry name" value="S-AdoMet_deCO2ase_CS"/>
</dbReference>
<reference evidence="15" key="1">
    <citation type="submission" date="2023-05" db="EMBL/GenBank/DDBJ databases">
        <title>Genome and transcriptome analyses reveal genes involved in the formation of fine ridges on petal epidermal cells in Hibiscus trionum.</title>
        <authorList>
            <person name="Koshimizu S."/>
            <person name="Masuda S."/>
            <person name="Ishii T."/>
            <person name="Shirasu K."/>
            <person name="Hoshino A."/>
            <person name="Arita M."/>
        </authorList>
    </citation>
    <scope>NUCLEOTIDE SEQUENCE</scope>
    <source>
        <strain evidence="15">Hamamatsu line</strain>
    </source>
</reference>
<dbReference type="SUPFAM" id="SSF56276">
    <property type="entry name" value="S-adenosylmethionine decarboxylase"/>
    <property type="match status" value="1"/>
</dbReference>
<dbReference type="FunFam" id="3.60.90.10:FF:000002">
    <property type="entry name" value="S-adenosylmethionine decarboxylase proenzyme"/>
    <property type="match status" value="1"/>
</dbReference>
<evidence type="ECO:0000256" key="6">
    <source>
        <dbReference type="ARBA" id="ARBA00022793"/>
    </source>
</evidence>
<keyword evidence="11" id="KW-0456">Lyase</keyword>
<comment type="catalytic activity">
    <reaction evidence="14">
        <text>S-adenosyl-L-methionine + H(+) = S-adenosyl 3-(methylsulfanyl)propylamine + CO2</text>
        <dbReference type="Rhea" id="RHEA:15981"/>
        <dbReference type="ChEBI" id="CHEBI:15378"/>
        <dbReference type="ChEBI" id="CHEBI:16526"/>
        <dbReference type="ChEBI" id="CHEBI:57443"/>
        <dbReference type="ChEBI" id="CHEBI:59789"/>
        <dbReference type="EC" id="4.1.1.50"/>
    </reaction>
</comment>
<gene>
    <name evidence="15" type="ORF">HRI_002955600</name>
</gene>
<name>A0A9W7ICF3_HIBTR</name>